<keyword evidence="7" id="KW-0249">Electron transport</keyword>
<evidence type="ECO:0000256" key="12">
    <source>
        <dbReference type="SAM" id="Phobius"/>
    </source>
</evidence>
<dbReference type="PANTHER" id="PTHR15422">
    <property type="entry name" value="OS05G0565100 PROTEIN"/>
    <property type="match status" value="1"/>
</dbReference>
<dbReference type="OrthoDB" id="19261at2759"/>
<evidence type="ECO:0000256" key="9">
    <source>
        <dbReference type="ARBA" id="ARBA00023004"/>
    </source>
</evidence>
<evidence type="ECO:0000256" key="1">
    <source>
        <dbReference type="ARBA" id="ARBA00001970"/>
    </source>
</evidence>
<dbReference type="GO" id="GO:0046872">
    <property type="term" value="F:metal ion binding"/>
    <property type="evidence" value="ECO:0007669"/>
    <property type="project" value="UniProtKB-KW"/>
</dbReference>
<sequence length="413" mass="44905">MRIRMRALRSVGSFRYELDPSSGTSLYLKPAFGSLPGEANRAIPGPSTDPYDGDEEPDVELHDREHEKVIDAAKEHEECRADAFGPEEESAGGGQGRRTGDAESLDESRGPGEEEEANTGAKRRGSCGRDPIRKPQYTVPDPFKDQWWKSVSNNTHWVENGPIITMVSLPMSDEEVPIACEIRANVGRGEMSITFDTHDRLVVVHAVFACVAVLGTAPAAALAGRYMRRRGWFACHRALNTATVLLIILVFALGTAAVNSQGQGTQFSGPNRDLHHDLGLAMFIIVVLQGISGFAASFTPKGDRGASSGGVLMGKSSFRWCHIIVGIVVMGLLYAEAWIGFDEWNTMQSTGTFTPDAVRYIFLIIMGFEIVAYLYEAGRAVLLAIAGDDDRGPWRKTVENEKALPSAPAACQC</sequence>
<feature type="transmembrane region" description="Helical" evidence="12">
    <location>
        <begin position="320"/>
        <end position="341"/>
    </location>
</feature>
<keyword evidence="6" id="KW-0479">Metal-binding</keyword>
<gene>
    <name evidence="14" type="ORF">EHS25_005578</name>
</gene>
<evidence type="ECO:0000256" key="10">
    <source>
        <dbReference type="ARBA" id="ARBA00023136"/>
    </source>
</evidence>
<reference evidence="14 15" key="1">
    <citation type="submission" date="2018-11" db="EMBL/GenBank/DDBJ databases">
        <title>Genome sequence of Saitozyma podzolica DSM 27192.</title>
        <authorList>
            <person name="Aliyu H."/>
            <person name="Gorte O."/>
            <person name="Ochsenreither K."/>
        </authorList>
    </citation>
    <scope>NUCLEOTIDE SEQUENCE [LARGE SCALE GENOMIC DNA]</scope>
    <source>
        <strain evidence="14 15">DSM 27192</strain>
    </source>
</reference>
<feature type="region of interest" description="Disordered" evidence="11">
    <location>
        <begin position="31"/>
        <end position="138"/>
    </location>
</feature>
<evidence type="ECO:0000256" key="3">
    <source>
        <dbReference type="ARBA" id="ARBA00022448"/>
    </source>
</evidence>
<evidence type="ECO:0000256" key="11">
    <source>
        <dbReference type="SAM" id="MobiDB-lite"/>
    </source>
</evidence>
<feature type="transmembrane region" description="Helical" evidence="12">
    <location>
        <begin position="238"/>
        <end position="258"/>
    </location>
</feature>
<keyword evidence="10 12" id="KW-0472">Membrane</keyword>
<keyword evidence="8 12" id="KW-1133">Transmembrane helix</keyword>
<evidence type="ECO:0000259" key="13">
    <source>
        <dbReference type="PROSITE" id="PS50939"/>
    </source>
</evidence>
<dbReference type="EMBL" id="RSCD01000024">
    <property type="protein sequence ID" value="RSH83674.1"/>
    <property type="molecule type" value="Genomic_DNA"/>
</dbReference>
<organism evidence="14 15">
    <name type="scientific">Saitozyma podzolica</name>
    <dbReference type="NCBI Taxonomy" id="1890683"/>
    <lineage>
        <taxon>Eukaryota</taxon>
        <taxon>Fungi</taxon>
        <taxon>Dikarya</taxon>
        <taxon>Basidiomycota</taxon>
        <taxon>Agaricomycotina</taxon>
        <taxon>Tremellomycetes</taxon>
        <taxon>Tremellales</taxon>
        <taxon>Trimorphomycetaceae</taxon>
        <taxon>Saitozyma</taxon>
    </lineage>
</organism>
<dbReference type="GO" id="GO:0140575">
    <property type="term" value="F:transmembrane monodehydroascorbate reductase activity"/>
    <property type="evidence" value="ECO:0007669"/>
    <property type="project" value="InterPro"/>
</dbReference>
<dbReference type="AlphaFoldDB" id="A0A427XXR2"/>
<evidence type="ECO:0000256" key="7">
    <source>
        <dbReference type="ARBA" id="ARBA00022982"/>
    </source>
</evidence>
<dbReference type="SMART" id="SM00665">
    <property type="entry name" value="B561"/>
    <property type="match status" value="1"/>
</dbReference>
<evidence type="ECO:0000256" key="5">
    <source>
        <dbReference type="ARBA" id="ARBA00022692"/>
    </source>
</evidence>
<name>A0A427XXR2_9TREE</name>
<dbReference type="Proteomes" id="UP000279259">
    <property type="component" value="Unassembled WGS sequence"/>
</dbReference>
<dbReference type="CDD" id="cd08760">
    <property type="entry name" value="Cyt_b561_FRRS1_like"/>
    <property type="match status" value="1"/>
</dbReference>
<evidence type="ECO:0000313" key="14">
    <source>
        <dbReference type="EMBL" id="RSH83674.1"/>
    </source>
</evidence>
<dbReference type="GO" id="GO:0020037">
    <property type="term" value="F:heme binding"/>
    <property type="evidence" value="ECO:0007669"/>
    <property type="project" value="TreeGrafter"/>
</dbReference>
<evidence type="ECO:0000313" key="15">
    <source>
        <dbReference type="Proteomes" id="UP000279259"/>
    </source>
</evidence>
<keyword evidence="15" id="KW-1185">Reference proteome</keyword>
<dbReference type="Gene3D" id="1.20.120.1770">
    <property type="match status" value="1"/>
</dbReference>
<feature type="transmembrane region" description="Helical" evidence="12">
    <location>
        <begin position="278"/>
        <end position="299"/>
    </location>
</feature>
<evidence type="ECO:0000256" key="2">
    <source>
        <dbReference type="ARBA" id="ARBA00004141"/>
    </source>
</evidence>
<keyword evidence="9" id="KW-0408">Iron</keyword>
<dbReference type="GO" id="GO:0016020">
    <property type="term" value="C:membrane"/>
    <property type="evidence" value="ECO:0007669"/>
    <property type="project" value="UniProtKB-SubCell"/>
</dbReference>
<dbReference type="InterPro" id="IPR006593">
    <property type="entry name" value="Cyt_b561/ferric_Rdtase_TM"/>
</dbReference>
<feature type="domain" description="Cytochrome b561" evidence="13">
    <location>
        <begin position="167"/>
        <end position="382"/>
    </location>
</feature>
<evidence type="ECO:0000256" key="8">
    <source>
        <dbReference type="ARBA" id="ARBA00022989"/>
    </source>
</evidence>
<dbReference type="PROSITE" id="PS50939">
    <property type="entry name" value="CYTOCHROME_B561"/>
    <property type="match status" value="1"/>
</dbReference>
<dbReference type="PANTHER" id="PTHR15422:SF24">
    <property type="entry name" value="DOMON RELATED DOMAIN-CONTAINING PROTEIN"/>
    <property type="match status" value="1"/>
</dbReference>
<evidence type="ECO:0000256" key="6">
    <source>
        <dbReference type="ARBA" id="ARBA00022723"/>
    </source>
</evidence>
<proteinExistence type="predicted"/>
<accession>A0A427XXR2</accession>
<comment type="cofactor">
    <cofactor evidence="1">
        <name>heme b</name>
        <dbReference type="ChEBI" id="CHEBI:60344"/>
    </cofactor>
</comment>
<feature type="transmembrane region" description="Helical" evidence="12">
    <location>
        <begin position="202"/>
        <end position="226"/>
    </location>
</feature>
<feature type="compositionally biased region" description="Basic and acidic residues" evidence="11">
    <location>
        <begin position="98"/>
        <end position="112"/>
    </location>
</feature>
<keyword evidence="5 12" id="KW-0812">Transmembrane</keyword>
<dbReference type="Pfam" id="PF03188">
    <property type="entry name" value="Cytochrom_B561"/>
    <property type="match status" value="1"/>
</dbReference>
<keyword evidence="3" id="KW-0813">Transport</keyword>
<evidence type="ECO:0000256" key="4">
    <source>
        <dbReference type="ARBA" id="ARBA00022617"/>
    </source>
</evidence>
<protein>
    <recommendedName>
        <fullName evidence="13">Cytochrome b561 domain-containing protein</fullName>
    </recommendedName>
</protein>
<comment type="subcellular location">
    <subcellularLocation>
        <location evidence="2">Membrane</location>
        <topology evidence="2">Multi-pass membrane protein</topology>
    </subcellularLocation>
</comment>
<feature type="transmembrane region" description="Helical" evidence="12">
    <location>
        <begin position="357"/>
        <end position="375"/>
    </location>
</feature>
<dbReference type="STRING" id="1890683.A0A427XXR2"/>
<comment type="caution">
    <text evidence="14">The sequence shown here is derived from an EMBL/GenBank/DDBJ whole genome shotgun (WGS) entry which is preliminary data.</text>
</comment>
<dbReference type="InterPro" id="IPR045150">
    <property type="entry name" value="CYB561D1/2"/>
</dbReference>
<feature type="compositionally biased region" description="Basic and acidic residues" evidence="11">
    <location>
        <begin position="59"/>
        <end position="81"/>
    </location>
</feature>
<keyword evidence="4" id="KW-0349">Heme</keyword>